<organism evidence="3 4">
    <name type="scientific">Euzebyella saccharophila</name>
    <dbReference type="NCBI Taxonomy" id="679664"/>
    <lineage>
        <taxon>Bacteria</taxon>
        <taxon>Pseudomonadati</taxon>
        <taxon>Bacteroidota</taxon>
        <taxon>Flavobacteriia</taxon>
        <taxon>Flavobacteriales</taxon>
        <taxon>Flavobacteriaceae</taxon>
        <taxon>Euzebyella</taxon>
    </lineage>
</organism>
<dbReference type="Gene3D" id="3.40.50.1110">
    <property type="entry name" value="SGNH hydrolase"/>
    <property type="match status" value="1"/>
</dbReference>
<sequence length="262" mass="28979">MAQTSISPRVREVVNPANQSREIHLYLLAGQSNMAGSSPIEQSDTIPHNRILRFNRDGQWEIAKEPLRVDKNIVGMGPGLSFARELVNRDTSIIVGLIPAAVGGTSIRLWEPGAFDTKTKLYPYDQAIDRALSAMRSGELKGIIWNQGESDCNENGSIGYQQKLNELIERFRKDLAVDNLPFVAGLLSKFKVVKKVQGKREVNIYAQAVNGAMLDLKDSVKNYEVVGLKNAKDKGDGTHLDSKSARALGIKYAKAILKFKKQ</sequence>
<comment type="caution">
    <text evidence="3">The sequence shown here is derived from an EMBL/GenBank/DDBJ whole genome shotgun (WGS) entry which is preliminary data.</text>
</comment>
<accession>A0ABV8JTL1</accession>
<dbReference type="RefSeq" id="WP_192463640.1">
    <property type="nucleotide sequence ID" value="NZ_JACYFJ010000010.1"/>
</dbReference>
<dbReference type="PANTHER" id="PTHR31988:SF19">
    <property type="entry name" value="9-O-ACETYL-N-ACETYLNEURAMINIC ACID DEACETYLASE-RELATED"/>
    <property type="match status" value="1"/>
</dbReference>
<dbReference type="PANTHER" id="PTHR31988">
    <property type="entry name" value="ESTERASE, PUTATIVE (DUF303)-RELATED"/>
    <property type="match status" value="1"/>
</dbReference>
<dbReference type="InterPro" id="IPR036514">
    <property type="entry name" value="SGNH_hydro_sf"/>
</dbReference>
<gene>
    <name evidence="3" type="ORF">ACFOUT_11115</name>
</gene>
<evidence type="ECO:0000259" key="2">
    <source>
        <dbReference type="Pfam" id="PF03629"/>
    </source>
</evidence>
<protein>
    <submittedName>
        <fullName evidence="3">Sialate O-acetylesterase</fullName>
    </submittedName>
</protein>
<dbReference type="EMBL" id="JBHSAW010000007">
    <property type="protein sequence ID" value="MFC4096425.1"/>
    <property type="molecule type" value="Genomic_DNA"/>
</dbReference>
<name>A0ABV8JTL1_9FLAO</name>
<dbReference type="SUPFAM" id="SSF52266">
    <property type="entry name" value="SGNH hydrolase"/>
    <property type="match status" value="1"/>
</dbReference>
<feature type="domain" description="Sialate O-acetylesterase" evidence="2">
    <location>
        <begin position="24"/>
        <end position="257"/>
    </location>
</feature>
<evidence type="ECO:0000313" key="3">
    <source>
        <dbReference type="EMBL" id="MFC4096425.1"/>
    </source>
</evidence>
<keyword evidence="4" id="KW-1185">Reference proteome</keyword>
<evidence type="ECO:0000313" key="4">
    <source>
        <dbReference type="Proteomes" id="UP001595814"/>
    </source>
</evidence>
<reference evidence="4" key="1">
    <citation type="journal article" date="2019" name="Int. J. Syst. Evol. Microbiol.">
        <title>The Global Catalogue of Microorganisms (GCM) 10K type strain sequencing project: providing services to taxonomists for standard genome sequencing and annotation.</title>
        <authorList>
            <consortium name="The Broad Institute Genomics Platform"/>
            <consortium name="The Broad Institute Genome Sequencing Center for Infectious Disease"/>
            <person name="Wu L."/>
            <person name="Ma J."/>
        </authorList>
    </citation>
    <scope>NUCLEOTIDE SEQUENCE [LARGE SCALE GENOMIC DNA]</scope>
    <source>
        <strain evidence="4">CECT 7477</strain>
    </source>
</reference>
<dbReference type="InterPro" id="IPR052940">
    <property type="entry name" value="Carb_Esterase_6"/>
</dbReference>
<keyword evidence="1" id="KW-0378">Hydrolase</keyword>
<evidence type="ECO:0000256" key="1">
    <source>
        <dbReference type="ARBA" id="ARBA00022801"/>
    </source>
</evidence>
<proteinExistence type="predicted"/>
<dbReference type="Pfam" id="PF03629">
    <property type="entry name" value="SASA"/>
    <property type="match status" value="1"/>
</dbReference>
<dbReference type="InterPro" id="IPR005181">
    <property type="entry name" value="SASA"/>
</dbReference>
<dbReference type="Proteomes" id="UP001595814">
    <property type="component" value="Unassembled WGS sequence"/>
</dbReference>